<gene>
    <name evidence="1" type="ORF">D5R93_05725</name>
</gene>
<reference evidence="1 2" key="1">
    <citation type="submission" date="2018-09" db="EMBL/GenBank/DDBJ databases">
        <authorList>
            <person name="Li J."/>
        </authorList>
    </citation>
    <scope>NUCLEOTIDE SEQUENCE [LARGE SCALE GENOMIC DNA]</scope>
    <source>
        <strain evidence="1 2">2129</strain>
    </source>
</reference>
<name>A0ABM6Z3A7_9ACTO</name>
<sequence>MSGPRYVPDHQGLAAFLASPAVGAAVLATAQDMVPVVQEAAPAVSGALRASVQAVPATVVHRGRAGTEARAGARVEMTADHAAPVEFGHLGAVAPAASATTYYQFVVPGRHVLGGLAGARTARS</sequence>
<keyword evidence="2" id="KW-1185">Reference proteome</keyword>
<evidence type="ECO:0000313" key="1">
    <source>
        <dbReference type="EMBL" id="AYD89671.1"/>
    </source>
</evidence>
<evidence type="ECO:0000313" key="2">
    <source>
        <dbReference type="Proteomes" id="UP000273001"/>
    </source>
</evidence>
<dbReference type="EMBL" id="CP032514">
    <property type="protein sequence ID" value="AYD89671.1"/>
    <property type="molecule type" value="Genomic_DNA"/>
</dbReference>
<proteinExistence type="predicted"/>
<dbReference type="Proteomes" id="UP000273001">
    <property type="component" value="Chromosome"/>
</dbReference>
<accession>A0ABM6Z3A7</accession>
<dbReference type="RefSeq" id="WP_120204277.1">
    <property type="nucleotide sequence ID" value="NZ_CP032514.1"/>
</dbReference>
<organism evidence="1 2">
    <name type="scientific">Actinomyces lilanjuaniae</name>
    <dbReference type="NCBI Taxonomy" id="2321394"/>
    <lineage>
        <taxon>Bacteria</taxon>
        <taxon>Bacillati</taxon>
        <taxon>Actinomycetota</taxon>
        <taxon>Actinomycetes</taxon>
        <taxon>Actinomycetales</taxon>
        <taxon>Actinomycetaceae</taxon>
        <taxon>Actinomyces</taxon>
    </lineage>
</organism>
<protein>
    <submittedName>
        <fullName evidence="1">HK97 gp10 family phage protein</fullName>
    </submittedName>
</protein>